<dbReference type="InterPro" id="IPR001387">
    <property type="entry name" value="Cro/C1-type_HTH"/>
</dbReference>
<dbReference type="SMART" id="SM00530">
    <property type="entry name" value="HTH_XRE"/>
    <property type="match status" value="1"/>
</dbReference>
<evidence type="ECO:0000256" key="1">
    <source>
        <dbReference type="ARBA" id="ARBA00023125"/>
    </source>
</evidence>
<dbReference type="PROSITE" id="PS50943">
    <property type="entry name" value="HTH_CROC1"/>
    <property type="match status" value="1"/>
</dbReference>
<protein>
    <recommendedName>
        <fullName evidence="2">HTH cro/C1-type domain-containing protein</fullName>
    </recommendedName>
</protein>
<proteinExistence type="predicted"/>
<dbReference type="PANTHER" id="PTHR46558:SF4">
    <property type="entry name" value="DNA-BIDING PHAGE PROTEIN"/>
    <property type="match status" value="1"/>
</dbReference>
<keyword evidence="4" id="KW-1185">Reference proteome</keyword>
<dbReference type="EMBL" id="AP018205">
    <property type="protein sequence ID" value="BAY59632.1"/>
    <property type="molecule type" value="Genomic_DNA"/>
</dbReference>
<evidence type="ECO:0000259" key="2">
    <source>
        <dbReference type="PROSITE" id="PS50943"/>
    </source>
</evidence>
<dbReference type="GO" id="GO:0003677">
    <property type="term" value="F:DNA binding"/>
    <property type="evidence" value="ECO:0007669"/>
    <property type="project" value="UniProtKB-KW"/>
</dbReference>
<dbReference type="Gene3D" id="1.10.260.40">
    <property type="entry name" value="lambda repressor-like DNA-binding domains"/>
    <property type="match status" value="1"/>
</dbReference>
<gene>
    <name evidence="3" type="ORF">NIES2135_65090</name>
</gene>
<dbReference type="PANTHER" id="PTHR46558">
    <property type="entry name" value="TRACRIPTIONAL REGULATORY PROTEIN-RELATED-RELATED"/>
    <property type="match status" value="1"/>
</dbReference>
<keyword evidence="3" id="KW-0614">Plasmid</keyword>
<keyword evidence="1" id="KW-0238">DNA-binding</keyword>
<dbReference type="Pfam" id="PF01381">
    <property type="entry name" value="HTH_3"/>
    <property type="match status" value="1"/>
</dbReference>
<evidence type="ECO:0000313" key="4">
    <source>
        <dbReference type="Proteomes" id="UP000217895"/>
    </source>
</evidence>
<sequence>MTLPGSTMTFSEWLCFKRKRSQIRQKDLASALGLSKQTISSWETGESFPKLTPLQMQILCEKLDCSLSELASYQAVAEAP</sequence>
<dbReference type="CDD" id="cd00093">
    <property type="entry name" value="HTH_XRE"/>
    <property type="match status" value="1"/>
</dbReference>
<reference evidence="3 4" key="1">
    <citation type="submission" date="2017-06" db="EMBL/GenBank/DDBJ databases">
        <title>Genome sequencing of cyanobaciteial culture collection at National Institute for Environmental Studies (NIES).</title>
        <authorList>
            <person name="Hirose Y."/>
            <person name="Shimura Y."/>
            <person name="Fujisawa T."/>
            <person name="Nakamura Y."/>
            <person name="Kawachi M."/>
        </authorList>
    </citation>
    <scope>NUCLEOTIDE SEQUENCE [LARGE SCALE GENOMIC DNA]</scope>
    <source>
        <strain evidence="3 4">NIES-2135</strain>
        <plasmid evidence="4">Plasmid Plasmid2 dna</plasmid>
    </source>
</reference>
<name>A0A1Z4JSD5_LEPBY</name>
<feature type="domain" description="HTH cro/C1-type" evidence="2">
    <location>
        <begin position="18"/>
        <end position="70"/>
    </location>
</feature>
<dbReference type="Proteomes" id="UP000217895">
    <property type="component" value="Plasmid Plasmid2 dna"/>
</dbReference>
<dbReference type="SUPFAM" id="SSF47413">
    <property type="entry name" value="lambda repressor-like DNA-binding domains"/>
    <property type="match status" value="1"/>
</dbReference>
<organism evidence="3 4">
    <name type="scientific">Leptolyngbya boryana NIES-2135</name>
    <dbReference type="NCBI Taxonomy" id="1973484"/>
    <lineage>
        <taxon>Bacteria</taxon>
        <taxon>Bacillati</taxon>
        <taxon>Cyanobacteriota</taxon>
        <taxon>Cyanophyceae</taxon>
        <taxon>Leptolyngbyales</taxon>
        <taxon>Leptolyngbyaceae</taxon>
        <taxon>Leptolyngbya group</taxon>
        <taxon>Leptolyngbya</taxon>
    </lineage>
</organism>
<geneLocation type="plasmid" evidence="3">
    <name>plasmid2</name>
</geneLocation>
<dbReference type="InterPro" id="IPR010982">
    <property type="entry name" value="Lambda_DNA-bd_dom_sf"/>
</dbReference>
<evidence type="ECO:0000313" key="3">
    <source>
        <dbReference type="EMBL" id="BAY59632.1"/>
    </source>
</evidence>
<accession>A0A1Z4JSD5</accession>
<dbReference type="AlphaFoldDB" id="A0A1Z4JSD5"/>